<comment type="similarity">
    <text evidence="2">Belongs to the peptidase M20 family.</text>
</comment>
<gene>
    <name evidence="8" type="ORF">LUZ62_089043</name>
</gene>
<evidence type="ECO:0000256" key="2">
    <source>
        <dbReference type="ARBA" id="ARBA00006153"/>
    </source>
</evidence>
<dbReference type="Proteomes" id="UP001140206">
    <property type="component" value="Chromosome 5"/>
</dbReference>
<feature type="transmembrane region" description="Helical" evidence="6">
    <location>
        <begin position="359"/>
        <end position="392"/>
    </location>
</feature>
<evidence type="ECO:0000256" key="7">
    <source>
        <dbReference type="SAM" id="SignalP"/>
    </source>
</evidence>
<reference evidence="8" key="1">
    <citation type="submission" date="2022-08" db="EMBL/GenBank/DDBJ databases">
        <authorList>
            <person name="Marques A."/>
        </authorList>
    </citation>
    <scope>NUCLEOTIDE SEQUENCE</scope>
    <source>
        <strain evidence="8">RhyPub2mFocal</strain>
        <tissue evidence="8">Leaves</tissue>
    </source>
</reference>
<feature type="compositionally biased region" description="Polar residues" evidence="5">
    <location>
        <begin position="55"/>
        <end position="69"/>
    </location>
</feature>
<dbReference type="SUPFAM" id="SSF53187">
    <property type="entry name" value="Zn-dependent exopeptidases"/>
    <property type="match status" value="1"/>
</dbReference>
<dbReference type="GO" id="GO:0009850">
    <property type="term" value="P:auxin metabolic process"/>
    <property type="evidence" value="ECO:0007669"/>
    <property type="project" value="InterPro"/>
</dbReference>
<dbReference type="InterPro" id="IPR044757">
    <property type="entry name" value="ILR1-like_Hyd"/>
</dbReference>
<dbReference type="CDD" id="cd08017">
    <property type="entry name" value="M20_IAA_Hyd"/>
    <property type="match status" value="1"/>
</dbReference>
<evidence type="ECO:0000313" key="8">
    <source>
        <dbReference type="EMBL" id="KAJ4754638.1"/>
    </source>
</evidence>
<organism evidence="8 9">
    <name type="scientific">Rhynchospora pubera</name>
    <dbReference type="NCBI Taxonomy" id="906938"/>
    <lineage>
        <taxon>Eukaryota</taxon>
        <taxon>Viridiplantae</taxon>
        <taxon>Streptophyta</taxon>
        <taxon>Embryophyta</taxon>
        <taxon>Tracheophyta</taxon>
        <taxon>Spermatophyta</taxon>
        <taxon>Magnoliopsida</taxon>
        <taxon>Liliopsida</taxon>
        <taxon>Poales</taxon>
        <taxon>Cyperaceae</taxon>
        <taxon>Cyperoideae</taxon>
        <taxon>Rhynchosporeae</taxon>
        <taxon>Rhynchospora</taxon>
    </lineage>
</organism>
<evidence type="ECO:0000256" key="3">
    <source>
        <dbReference type="ARBA" id="ARBA00022729"/>
    </source>
</evidence>
<evidence type="ECO:0000256" key="1">
    <source>
        <dbReference type="ARBA" id="ARBA00003007"/>
    </source>
</evidence>
<dbReference type="EMBL" id="JAMFTS010000005">
    <property type="protein sequence ID" value="KAJ4754638.1"/>
    <property type="molecule type" value="Genomic_DNA"/>
</dbReference>
<sequence>MMSPNFHLSLAPLLCLLFLSLLLSPTSYSTSLSHFDEDIPLSRPLLSPFPPPPYKNNTSCDPITSSGTNNGWKEEILQMAKREEALKWVKEARRSIHENPELAYEEIKTNQLVRDRLDEIGVGYRYPLARTGVVATIGTGRPPIVALRADMDALPIQELVEWKYKSKVEGKMHACGHDAHVAMLLGAARILKTRENLLKGTVKLLFQPAEEAGIGAKRMIEDGALEGVEAIFAAHVSSQEQSSIIGSRPGPLLAGCGFFKAIIQVSNPDSTKVGTILAASTVVISLQNLVSREADPLDSQVLFILFNLHFYWQIVATGNRCHDFHNKNKLIVDCGNLHFQFGILPFCFFFFLISEWDASAFFVFLFTFFFFLGGGGGGGGIMAHFFILAYCFGHTMYYVRCHICCQISITIVLNNNTLQYQLMHVISDVRHLIIVHANPLIFLCWLIPISEALFQVVSVGMINATDQHGLLPDEVVLGGTFRAFSNDSFYQLRQRIEEVIVAQSRVYGCEASVDFFEDESFYPPTVNDKLMYEHVKNVAVDLLGTENYNEAPPVMGSEDFTFYSQVLPSAFFYIGVRNESAGSIHQGHSPYFMIDEGVLPVGAAVHAAIAERYLAENKRAGS</sequence>
<keyword evidence="6" id="KW-0472">Membrane</keyword>
<feature type="transmembrane region" description="Helical" evidence="6">
    <location>
        <begin position="330"/>
        <end position="353"/>
    </location>
</feature>
<comment type="function">
    <text evidence="1">Hydrolyzes certain amino acid conjugates of the plant growth regulator indole-3-acetic acid (IAA).</text>
</comment>
<feature type="region of interest" description="Disordered" evidence="5">
    <location>
        <begin position="50"/>
        <end position="69"/>
    </location>
</feature>
<dbReference type="InterPro" id="IPR036264">
    <property type="entry name" value="Bact_exopeptidase_dim_dom"/>
</dbReference>
<dbReference type="AlphaFoldDB" id="A0AAV8CHE4"/>
<feature type="signal peptide" evidence="7">
    <location>
        <begin position="1"/>
        <end position="29"/>
    </location>
</feature>
<keyword evidence="6" id="KW-1133">Transmembrane helix</keyword>
<dbReference type="Gene3D" id="3.40.630.10">
    <property type="entry name" value="Zn peptidases"/>
    <property type="match status" value="2"/>
</dbReference>
<protein>
    <recommendedName>
        <fullName evidence="10">IAA-amino acid hydrolase ILR1-like 6</fullName>
    </recommendedName>
</protein>
<evidence type="ECO:0000256" key="6">
    <source>
        <dbReference type="SAM" id="Phobius"/>
    </source>
</evidence>
<dbReference type="PANTHER" id="PTHR11014">
    <property type="entry name" value="PEPTIDASE M20 FAMILY MEMBER"/>
    <property type="match status" value="1"/>
</dbReference>
<accession>A0AAV8CHE4</accession>
<dbReference type="Pfam" id="PF01546">
    <property type="entry name" value="Peptidase_M20"/>
    <property type="match status" value="1"/>
</dbReference>
<evidence type="ECO:0000256" key="4">
    <source>
        <dbReference type="ARBA" id="ARBA00022801"/>
    </source>
</evidence>
<keyword evidence="6" id="KW-0812">Transmembrane</keyword>
<keyword evidence="4" id="KW-0378">Hydrolase</keyword>
<evidence type="ECO:0000256" key="5">
    <source>
        <dbReference type="SAM" id="MobiDB-lite"/>
    </source>
</evidence>
<proteinExistence type="inferred from homology"/>
<feature type="chain" id="PRO_5043406602" description="IAA-amino acid hydrolase ILR1-like 6" evidence="7">
    <location>
        <begin position="30"/>
        <end position="622"/>
    </location>
</feature>
<keyword evidence="3 7" id="KW-0732">Signal</keyword>
<dbReference type="InterPro" id="IPR002933">
    <property type="entry name" value="Peptidase_M20"/>
</dbReference>
<keyword evidence="9" id="KW-1185">Reference proteome</keyword>
<dbReference type="PANTHER" id="PTHR11014:SF62">
    <property type="entry name" value="IAA-AMINO ACID HYDROLASE ILR1-LIKE 6"/>
    <property type="match status" value="1"/>
</dbReference>
<dbReference type="SUPFAM" id="SSF55031">
    <property type="entry name" value="Bacterial exopeptidase dimerisation domain"/>
    <property type="match status" value="1"/>
</dbReference>
<name>A0AAV8CHE4_9POAL</name>
<dbReference type="InterPro" id="IPR017439">
    <property type="entry name" value="Amidohydrolase"/>
</dbReference>
<evidence type="ECO:0000313" key="9">
    <source>
        <dbReference type="Proteomes" id="UP001140206"/>
    </source>
</evidence>
<dbReference type="GO" id="GO:0016787">
    <property type="term" value="F:hydrolase activity"/>
    <property type="evidence" value="ECO:0007669"/>
    <property type="project" value="UniProtKB-KW"/>
</dbReference>
<dbReference type="GO" id="GO:0009694">
    <property type="term" value="P:jasmonic acid metabolic process"/>
    <property type="evidence" value="ECO:0007669"/>
    <property type="project" value="TreeGrafter"/>
</dbReference>
<evidence type="ECO:0008006" key="10">
    <source>
        <dbReference type="Google" id="ProtNLM"/>
    </source>
</evidence>
<comment type="caution">
    <text evidence="8">The sequence shown here is derived from an EMBL/GenBank/DDBJ whole genome shotgun (WGS) entry which is preliminary data.</text>
</comment>
<dbReference type="NCBIfam" id="TIGR01891">
    <property type="entry name" value="amidohydrolases"/>
    <property type="match status" value="1"/>
</dbReference>